<dbReference type="GO" id="GO:0001732">
    <property type="term" value="P:formation of cytoplasmic translation initiation complex"/>
    <property type="evidence" value="ECO:0007669"/>
    <property type="project" value="UniProtKB-UniRule"/>
</dbReference>
<dbReference type="GO" id="GO:0016282">
    <property type="term" value="C:eukaryotic 43S preinitiation complex"/>
    <property type="evidence" value="ECO:0007669"/>
    <property type="project" value="UniProtKB-UniRule"/>
</dbReference>
<reference evidence="9" key="1">
    <citation type="submission" date="2025-08" db="UniProtKB">
        <authorList>
            <consortium name="RefSeq"/>
        </authorList>
    </citation>
    <scope>IDENTIFICATION</scope>
    <source>
        <tissue evidence="9">Blood</tissue>
    </source>
</reference>
<dbReference type="GeneID" id="116554214"/>
<comment type="subcellular location">
    <subcellularLocation>
        <location evidence="5">Cytoplasm</location>
    </subcellularLocation>
</comment>
<comment type="similarity">
    <text evidence="5">Belongs to the eIF-3 subunit A family.</text>
</comment>
<dbReference type="InterPro" id="IPR054711">
    <property type="entry name" value="eIF3a_PCI_TPR-like"/>
</dbReference>
<gene>
    <name evidence="5 9" type="primary">EIF3A</name>
    <name evidence="5" type="synonym">EIF3S10</name>
</gene>
<keyword evidence="4 5" id="KW-0648">Protein biosynthesis</keyword>
<keyword evidence="3 5" id="KW-0694">RNA-binding</keyword>
<feature type="compositionally biased region" description="Basic and acidic residues" evidence="6">
    <location>
        <begin position="747"/>
        <end position="1026"/>
    </location>
</feature>
<dbReference type="InterPro" id="IPR000717">
    <property type="entry name" value="PCI_dom"/>
</dbReference>
<evidence type="ECO:0000256" key="5">
    <source>
        <dbReference type="HAMAP-Rule" id="MF_03000"/>
    </source>
</evidence>
<organism evidence="8 9">
    <name type="scientific">Sapajus apella</name>
    <name type="common">Brown-capped capuchin</name>
    <name type="synonym">Cebus apella</name>
    <dbReference type="NCBI Taxonomy" id="9515"/>
    <lineage>
        <taxon>Eukaryota</taxon>
        <taxon>Metazoa</taxon>
        <taxon>Chordata</taxon>
        <taxon>Craniata</taxon>
        <taxon>Vertebrata</taxon>
        <taxon>Euteleostomi</taxon>
        <taxon>Mammalia</taxon>
        <taxon>Eutheria</taxon>
        <taxon>Euarchontoglires</taxon>
        <taxon>Primates</taxon>
        <taxon>Haplorrhini</taxon>
        <taxon>Platyrrhini</taxon>
        <taxon>Cebidae</taxon>
        <taxon>Cebinae</taxon>
        <taxon>Sapajus</taxon>
    </lineage>
</organism>
<protein>
    <recommendedName>
        <fullName evidence="5">Eukaryotic translation initiation factor 3 subunit A</fullName>
        <shortName evidence="5">eIF3a</shortName>
    </recommendedName>
    <alternativeName>
        <fullName evidence="5">Eukaryotic translation initiation factor 3 subunit 10</fullName>
    </alternativeName>
    <alternativeName>
        <fullName evidence="5">eIF-3-theta</fullName>
    </alternativeName>
</protein>
<dbReference type="PROSITE" id="PS50250">
    <property type="entry name" value="PCI"/>
    <property type="match status" value="1"/>
</dbReference>
<feature type="coiled-coil region" evidence="5">
    <location>
        <begin position="548"/>
        <end position="582"/>
    </location>
</feature>
<feature type="initiator methionine" description="Removed" evidence="5">
    <location>
        <position position="1"/>
    </location>
</feature>
<comment type="function">
    <text evidence="5">RNA-binding component of the eukaryotic translation initiation factor 3 (eIF-3) complex, which is required for several steps in the initiation of protein synthesis. The eIF-3 complex associates with the 40S ribosome and facilitates the recruitment of eIF-1, eIF-1A, eIF-2:GTP:methionyl-tRNAi and eIF-5 to form the 43S pre-initiation complex (43S PIC). The eIF-3 complex stimulates mRNA recruitment to the 43S PIC and scanning of the mRNA for AUG recognition. The eIF-3 complex is also required for disassembly and recycling of post-termination ribosomal complexes and subsequently prevents premature joining of the 40S and 60S ribosomal subunits prior to initiation. The eIF-3 complex specifically targets and initiates translation of a subset of mRNAs involved in cell proliferation, including cell cycling, differentiation and apoptosis, and uses different modes of RNA stem-loop binding to exert either translational activation or repression.</text>
</comment>
<feature type="region of interest" description="Interaction with EIF3B" evidence="5">
    <location>
        <begin position="545"/>
        <end position="716"/>
    </location>
</feature>
<evidence type="ECO:0000256" key="4">
    <source>
        <dbReference type="ARBA" id="ARBA00022917"/>
    </source>
</evidence>
<dbReference type="PANTHER" id="PTHR14005:SF0">
    <property type="entry name" value="EUKARYOTIC TRANSLATION INITIATION FACTOR 3 SUBUNIT A"/>
    <property type="match status" value="1"/>
</dbReference>
<keyword evidence="5" id="KW-0175">Coiled coil</keyword>
<name>A0A6J3I5Z2_SAPAP</name>
<feature type="domain" description="PCI" evidence="7">
    <location>
        <begin position="199"/>
        <end position="379"/>
    </location>
</feature>
<dbReference type="SMART" id="SM00088">
    <property type="entry name" value="PINT"/>
    <property type="match status" value="1"/>
</dbReference>
<dbReference type="GO" id="GO:0043614">
    <property type="term" value="C:multi-eIF complex"/>
    <property type="evidence" value="ECO:0007669"/>
    <property type="project" value="TreeGrafter"/>
</dbReference>
<evidence type="ECO:0000256" key="6">
    <source>
        <dbReference type="SAM" id="MobiDB-lite"/>
    </source>
</evidence>
<evidence type="ECO:0000313" key="9">
    <source>
        <dbReference type="RefSeq" id="XP_032137993.1"/>
    </source>
</evidence>
<evidence type="ECO:0000256" key="1">
    <source>
        <dbReference type="ARBA" id="ARBA00022490"/>
    </source>
</evidence>
<feature type="region of interest" description="Disordered" evidence="6">
    <location>
        <begin position="747"/>
        <end position="1241"/>
    </location>
</feature>
<dbReference type="AlphaFoldDB" id="A0A6J3I5Z2"/>
<accession>A0A6J3I5Z2</accession>
<dbReference type="GO" id="GO:0003743">
    <property type="term" value="F:translation initiation factor activity"/>
    <property type="evidence" value="ECO:0007669"/>
    <property type="project" value="UniProtKB-UniRule"/>
</dbReference>
<feature type="modified residue" description="Phosphoserine" evidence="5">
    <location>
        <position position="762"/>
    </location>
</feature>
<dbReference type="HAMAP" id="MF_03000">
    <property type="entry name" value="eIF3a"/>
    <property type="match status" value="1"/>
</dbReference>
<dbReference type="GO" id="GO:0071540">
    <property type="term" value="C:eukaryotic translation initiation factor 3 complex, eIF3e"/>
    <property type="evidence" value="ECO:0007669"/>
    <property type="project" value="TreeGrafter"/>
</dbReference>
<keyword evidence="1 5" id="KW-0963">Cytoplasm</keyword>
<dbReference type="InterPro" id="IPR027512">
    <property type="entry name" value="EIF3A"/>
</dbReference>
<dbReference type="GO" id="GO:0003729">
    <property type="term" value="F:mRNA binding"/>
    <property type="evidence" value="ECO:0007669"/>
    <property type="project" value="TreeGrafter"/>
</dbReference>
<evidence type="ECO:0000256" key="2">
    <source>
        <dbReference type="ARBA" id="ARBA00022540"/>
    </source>
</evidence>
<dbReference type="GO" id="GO:0033290">
    <property type="term" value="C:eukaryotic 48S preinitiation complex"/>
    <property type="evidence" value="ECO:0007669"/>
    <property type="project" value="UniProtKB-UniRule"/>
</dbReference>
<comment type="subunit">
    <text evidence="5">Component of the eukaryotic translation initiation factor 3 (eIF-3) complex, which is composed of 13 subunits: EIF3A, EIF3B, EIF3C, EIF3D, EIF3E, EIF3F, EIF3G, EIF3H, EIF3I, EIF3J, EIF3K, EIF3L and EIF3M. The eIF-3 complex appears to include 3 stable modules: module A is composed of EIF3A, EIF3B, EIF3G and EIF3I; module B is composed of EIF3F, EIF3H, and EIF3M; and module C is composed of EIF3C, EIF3D, EIF3E, EIF3L and EIF3K. EIF3C of module C binds EIF3B of module A and EIF3H of module B, thereby linking the three modules. EIF3J is a labile subunit that binds to the eIF-3 complex via EIF3B. The eIF-3 complex interacts with RPS6KB1 under conditions of nutrient depletion. Mitogenic stimulation leads to binding and activation of a complex composed of MTOR and RPTOR, leading to phosphorylation and release of RPS6KB1 and binding of EIF4B to eIF-3. Interacts with EIF4G1. Also interacts with KRT7 and PIWIL2.</text>
</comment>
<dbReference type="FunFam" id="1.25.40.860:FF:000002">
    <property type="entry name" value="Eukaryotic translation initiation factor 3 subunit A"/>
    <property type="match status" value="1"/>
</dbReference>
<proteinExistence type="inferred from homology"/>
<dbReference type="Gene3D" id="1.25.40.860">
    <property type="match status" value="1"/>
</dbReference>
<dbReference type="GO" id="GO:0071541">
    <property type="term" value="C:eukaryotic translation initiation factor 3 complex, eIF3m"/>
    <property type="evidence" value="ECO:0007669"/>
    <property type="project" value="TreeGrafter"/>
</dbReference>
<evidence type="ECO:0000313" key="8">
    <source>
        <dbReference type="Proteomes" id="UP000504640"/>
    </source>
</evidence>
<comment type="PTM">
    <text evidence="5">Phosphorylated. Phosphorylation is enhanced upon serum stimulation.</text>
</comment>
<feature type="compositionally biased region" description="Basic and acidic residues" evidence="6">
    <location>
        <begin position="1197"/>
        <end position="1230"/>
    </location>
</feature>
<dbReference type="Pfam" id="PF22591">
    <property type="entry name" value="eIF3a_PCI_TPR-like"/>
    <property type="match status" value="2"/>
</dbReference>
<dbReference type="PANTHER" id="PTHR14005">
    <property type="entry name" value="EUKARYOTIC TRANSLATION INITIATION FACTOR 3, THETA SUBUNIT"/>
    <property type="match status" value="1"/>
</dbReference>
<evidence type="ECO:0000259" key="7">
    <source>
        <dbReference type="PROSITE" id="PS50250"/>
    </source>
</evidence>
<dbReference type="Pfam" id="PF01399">
    <property type="entry name" value="PCI"/>
    <property type="match status" value="1"/>
</dbReference>
<dbReference type="GO" id="GO:0002188">
    <property type="term" value="P:translation reinitiation"/>
    <property type="evidence" value="ECO:0007669"/>
    <property type="project" value="TreeGrafter"/>
</dbReference>
<dbReference type="RefSeq" id="XP_032137993.1">
    <property type="nucleotide sequence ID" value="XM_032282102.1"/>
</dbReference>
<keyword evidence="5" id="KW-0597">Phosphoprotein</keyword>
<evidence type="ECO:0000256" key="3">
    <source>
        <dbReference type="ARBA" id="ARBA00022884"/>
    </source>
</evidence>
<feature type="coiled-coil region" evidence="5">
    <location>
        <begin position="439"/>
        <end position="515"/>
    </location>
</feature>
<dbReference type="Proteomes" id="UP000504640">
    <property type="component" value="Unplaced"/>
</dbReference>
<feature type="region of interest" description="Disordered" evidence="6">
    <location>
        <begin position="691"/>
        <end position="724"/>
    </location>
</feature>
<keyword evidence="2 5" id="KW-0396">Initiation factor</keyword>
<dbReference type="CTD" id="8661"/>
<keyword evidence="8" id="KW-1185">Reference proteome</keyword>
<sequence>MPAYFQRPENALKRANEFLEVGKKQPALDVLYDVMKSKKHRTWQKIHEPIMLKYLELCVDLRKSHLAKEGLYQYKNICQQVNIKSLEDVVRAYLKMAEEKTEAAKEESQQMVLDIEDLDNIQTPESVLLSAVSGEDTQDRTDRLLLTPWVKFLWESYRQCLDLLRNNSRVERLYHDIAQQGKMRRSNLSDMLNFVLCRMSTRVLLATLSIPITPERTDIARLLDMDGIIVEKQRRLATLLGLQAPPTRIGLINDMVRFNVLQYVVPEVKDLYNWLEVEFNPLKLCERVTKVLNWVREQPEKEPELQQYVPQLQNNTILRLLQQVAQIYQSIEFSRLTSLVPFVDAFQLERAIVDAARHCDLQVRIDHTSRTLSFGSDLNYATREDAPIGPHLQSMPSEQIRNQLTAMSSVLAKALEVIKPAHILQEKEEQHQLAVTAYLKNSRKEHQRILARRQTIEERKERLESLNIQREKEELEQREAELQKVRKAEEERLRQEAKEREKERILQEHEQIKKKTVRERLEQIKKTELGAKAFKDIDIEDLEELDPDFIMAKQVEQLEKEKKELQERLKNQEKKIDYFERAKRLEEIPLIKSAYEEQRIKDMDLWEQQEEERITTMQLEREKALEHKNRMSRMLEDRDLFVMRLKAARQSVYEEKLKQFEERLAEERHNRLEERKRQRKEERRITYYREKEEEEQRRAEEQMLKEREERERAERVKREEELREYQERVKKLEEVERKKRQRELEIEERERRREEERRLGDSSLSRKDSRWGDRDSEGTWRKGPEADSEWRRGPPEKEWRRGEGRDEDRSHRRDEERPRRLGDDEDRESSLRPDDDRVPRRGMDDDRGPRRGPDEDRFSRRGADDDRPSWRNTDDDRPPRRIADEDRGNWRHVDDDRPSRRGLDEDRGSWRTADEDRGPRRGMDDDRGPRRGGAEDERSSWRNADDDRGPRRGLDDDRGPRRGLDDDRGPRRGLDDDRGPWRNADDDRVSRRGAEDDRGPWRNMDDDRLSRRADDDRFSRRGDDSRPGPWRPLVKPGGWREKEKAREESWGPPRESRPSEEREWDREKERDRDNQDREENDKDPERERDRERDVDREDRFRRPRDEGGWRRGPAEESSSWRDSSRRDDRDRDDRRREREDRRDLRERRDLRDDRDRRGPPLRSEREEVSSWRRADDRKDDRAEERDPPRRVPPPALSRDRERDREREGEKEKASWRAEKDRESLRRTKNETDEDGWTTVRR</sequence>
<feature type="compositionally biased region" description="Basic and acidic residues" evidence="6">
    <location>
        <begin position="1038"/>
        <end position="1189"/>
    </location>
</feature>